<evidence type="ECO:0000313" key="4">
    <source>
        <dbReference type="WBParaSite" id="NBR_0000201401-mRNA-1"/>
    </source>
</evidence>
<dbReference type="PANTHER" id="PTHR31430">
    <property type="entry name" value="PROTEIN CBG22332-RELATED"/>
    <property type="match status" value="1"/>
</dbReference>
<name>A0A0N4XHL2_NIPBR</name>
<keyword evidence="3" id="KW-1185">Reference proteome</keyword>
<feature type="region of interest" description="Disordered" evidence="1">
    <location>
        <begin position="167"/>
        <end position="194"/>
    </location>
</feature>
<reference evidence="2 3" key="2">
    <citation type="submission" date="2018-11" db="EMBL/GenBank/DDBJ databases">
        <authorList>
            <consortium name="Pathogen Informatics"/>
        </authorList>
    </citation>
    <scope>NUCLEOTIDE SEQUENCE [LARGE SCALE GENOMIC DNA]</scope>
</reference>
<dbReference type="AlphaFoldDB" id="A0A0N4XHL2"/>
<organism evidence="4">
    <name type="scientific">Nippostrongylus brasiliensis</name>
    <name type="common">Rat hookworm</name>
    <dbReference type="NCBI Taxonomy" id="27835"/>
    <lineage>
        <taxon>Eukaryota</taxon>
        <taxon>Metazoa</taxon>
        <taxon>Ecdysozoa</taxon>
        <taxon>Nematoda</taxon>
        <taxon>Chromadorea</taxon>
        <taxon>Rhabditida</taxon>
        <taxon>Rhabditina</taxon>
        <taxon>Rhabditomorpha</taxon>
        <taxon>Strongyloidea</taxon>
        <taxon>Heligmosomidae</taxon>
        <taxon>Nippostrongylus</taxon>
    </lineage>
</organism>
<protein>
    <submittedName>
        <fullName evidence="4">RING-type domain-containing protein</fullName>
    </submittedName>
</protein>
<evidence type="ECO:0000256" key="1">
    <source>
        <dbReference type="SAM" id="MobiDB-lite"/>
    </source>
</evidence>
<reference evidence="4" key="1">
    <citation type="submission" date="2017-02" db="UniProtKB">
        <authorList>
            <consortium name="WormBaseParasite"/>
        </authorList>
    </citation>
    <scope>IDENTIFICATION</scope>
</reference>
<evidence type="ECO:0000313" key="2">
    <source>
        <dbReference type="EMBL" id="VDL65604.1"/>
    </source>
</evidence>
<dbReference type="WBParaSite" id="NBR_0000201401-mRNA-1">
    <property type="protein sequence ID" value="NBR_0000201401-mRNA-1"/>
    <property type="gene ID" value="NBR_0000201401"/>
</dbReference>
<sequence length="234" mass="26804">REELVPSHYLPRFARKAKQAKVRQIGYSIDKDRNTSMITFHYTVAWTDSDDSFARRYEVLRASLRKTPKMTRTPPEAVLPRLIHCDGACNSWAPEDYIVQFGLCDHNICYRCYENEESIALTDDGSHGCCNRECVERARAELTMRTPPVENPALVSAMGGGHYMAFPGTKKQMENKTAGQKDRRRRKSNQKSWKSNLHAVSSEVSFFGNYDDAHLQELAEHIRSEAAEQRNQVC</sequence>
<proteinExistence type="predicted"/>
<dbReference type="Proteomes" id="UP000271162">
    <property type="component" value="Unassembled WGS sequence"/>
</dbReference>
<dbReference type="OMA" id="PEDYIVQ"/>
<evidence type="ECO:0000313" key="3">
    <source>
        <dbReference type="Proteomes" id="UP000271162"/>
    </source>
</evidence>
<accession>A0A0N4XHL2</accession>
<dbReference type="EMBL" id="UYSL01001992">
    <property type="protein sequence ID" value="VDL65604.1"/>
    <property type="molecule type" value="Genomic_DNA"/>
</dbReference>
<gene>
    <name evidence="2" type="ORF">NBR_LOCUS2015</name>
</gene>